<dbReference type="GO" id="GO:1904680">
    <property type="term" value="F:peptide transmembrane transporter activity"/>
    <property type="evidence" value="ECO:0007669"/>
    <property type="project" value="TreeGrafter"/>
</dbReference>
<keyword evidence="7" id="KW-1185">Reference proteome</keyword>
<dbReference type="InterPro" id="IPR006311">
    <property type="entry name" value="TAT_signal"/>
</dbReference>
<dbReference type="GO" id="GO:0030288">
    <property type="term" value="C:outer membrane-bounded periplasmic space"/>
    <property type="evidence" value="ECO:0007669"/>
    <property type="project" value="UniProtKB-ARBA"/>
</dbReference>
<keyword evidence="3 4" id="KW-0732">Signal</keyword>
<dbReference type="EMBL" id="LLWF02000008">
    <property type="protein sequence ID" value="ONH84345.1"/>
    <property type="molecule type" value="Genomic_DNA"/>
</dbReference>
<comment type="caution">
    <text evidence="6">The sequence shown here is derived from an EMBL/GenBank/DDBJ whole genome shotgun (WGS) entry which is preliminary data.</text>
</comment>
<feature type="domain" description="Solute-binding protein family 5" evidence="5">
    <location>
        <begin position="77"/>
        <end position="420"/>
    </location>
</feature>
<dbReference type="InterPro" id="IPR000914">
    <property type="entry name" value="SBP_5_dom"/>
</dbReference>
<dbReference type="GO" id="GO:0043190">
    <property type="term" value="C:ATP-binding cassette (ABC) transporter complex"/>
    <property type="evidence" value="ECO:0007669"/>
    <property type="project" value="InterPro"/>
</dbReference>
<feature type="chain" id="PRO_5010547176" evidence="4">
    <location>
        <begin position="31"/>
        <end position="529"/>
    </location>
</feature>
<proteinExistence type="inferred from homology"/>
<dbReference type="Gene3D" id="3.40.190.10">
    <property type="entry name" value="Periplasmic binding protein-like II"/>
    <property type="match status" value="1"/>
</dbReference>
<protein>
    <submittedName>
        <fullName evidence="6">ABC transporter substrate-binding protein</fullName>
    </submittedName>
</protein>
<evidence type="ECO:0000313" key="6">
    <source>
        <dbReference type="EMBL" id="ONH84345.1"/>
    </source>
</evidence>
<dbReference type="Proteomes" id="UP000054844">
    <property type="component" value="Unassembled WGS sequence"/>
</dbReference>
<dbReference type="PANTHER" id="PTHR30290:SF38">
    <property type="entry name" value="D,D-DIPEPTIDE-BINDING PERIPLASMIC PROTEIN DDPA-RELATED"/>
    <property type="match status" value="1"/>
</dbReference>
<dbReference type="InterPro" id="IPR039424">
    <property type="entry name" value="SBP_5"/>
</dbReference>
<evidence type="ECO:0000256" key="2">
    <source>
        <dbReference type="ARBA" id="ARBA00005695"/>
    </source>
</evidence>
<evidence type="ECO:0000256" key="4">
    <source>
        <dbReference type="SAM" id="SignalP"/>
    </source>
</evidence>
<comment type="subcellular location">
    <subcellularLocation>
        <location evidence="1">Periplasm</location>
    </subcellularLocation>
</comment>
<dbReference type="PANTHER" id="PTHR30290">
    <property type="entry name" value="PERIPLASMIC BINDING COMPONENT OF ABC TRANSPORTER"/>
    <property type="match status" value="1"/>
</dbReference>
<dbReference type="SUPFAM" id="SSF53850">
    <property type="entry name" value="Periplasmic binding protein-like II"/>
    <property type="match status" value="1"/>
</dbReference>
<dbReference type="InterPro" id="IPR030678">
    <property type="entry name" value="Peptide/Ni-bd"/>
</dbReference>
<dbReference type="RefSeq" id="WP_058390030.1">
    <property type="nucleotide sequence ID" value="NZ_LLWF02000008.1"/>
</dbReference>
<dbReference type="PROSITE" id="PS51318">
    <property type="entry name" value="TAT"/>
    <property type="match status" value="1"/>
</dbReference>
<dbReference type="Pfam" id="PF00496">
    <property type="entry name" value="SBP_bac_5"/>
    <property type="match status" value="1"/>
</dbReference>
<dbReference type="PIRSF" id="PIRSF002741">
    <property type="entry name" value="MppA"/>
    <property type="match status" value="1"/>
</dbReference>
<gene>
    <name evidence="6" type="ORF">APZ41_004495</name>
</gene>
<dbReference type="OrthoDB" id="7233744at2"/>
<sequence length="529" mass="59441">MRRRSFLAAGALGMAAPALPVSPLSGPALAQNARVLRFVPESNLANADPVWTTTTIARNHGLMIWDMLYARDAGFVPRPQMVAGHELSGDHLTWRFTLRDGLLFHDGEPVRAVDCVTSINRWAKRRPLGQKLLELTEEMKALDDRRFEIRLKHPFALMTHAFADSCFVMPERIARTDPFQQITEYVGSGPYRFLRDEWVSGDRAVYARFDRYQPRQEPPSYLAGGKVVHFDRVEWRVMPDSATASSALQNGEVDWVQVPQFDLLPMLRGSRGVKVAVNDRVGVMGMLALNHLHPPFDNPKLLRAILSVLDQRDFMTAALGEEKELFQVPCGVFTPGLPMANDAGMEVLAGPRDIERGRKLVAESGYKGERIVLMSPSDYPTTQTFAQVAADLFKRLGLNVEYTSMDWGTLVQRRTSKEPVEKGGWSAFATTYEGLTVADPATHIPLRGNGAGGWFGWPTSPRLEALRDRWFDAPDETAQKRIARDMQSIAFEEVPFLPLGQLFYPTAYRDTLQDIVPANMPIFWNVRRA</sequence>
<dbReference type="STRING" id="207340.APZ41_004495"/>
<dbReference type="GO" id="GO:0015833">
    <property type="term" value="P:peptide transport"/>
    <property type="evidence" value="ECO:0007669"/>
    <property type="project" value="TreeGrafter"/>
</dbReference>
<feature type="signal peptide" evidence="4">
    <location>
        <begin position="1"/>
        <end position="30"/>
    </location>
</feature>
<accession>A0A1S8DAF5</accession>
<organism evidence="6 7">
    <name type="scientific">Roseomonas mucosa</name>
    <dbReference type="NCBI Taxonomy" id="207340"/>
    <lineage>
        <taxon>Bacteria</taxon>
        <taxon>Pseudomonadati</taxon>
        <taxon>Pseudomonadota</taxon>
        <taxon>Alphaproteobacteria</taxon>
        <taxon>Acetobacterales</taxon>
        <taxon>Roseomonadaceae</taxon>
        <taxon>Roseomonas</taxon>
    </lineage>
</organism>
<dbReference type="CDD" id="cd08502">
    <property type="entry name" value="PBP2_NikA_DppA_OppA_like_16"/>
    <property type="match status" value="1"/>
</dbReference>
<evidence type="ECO:0000256" key="3">
    <source>
        <dbReference type="ARBA" id="ARBA00022729"/>
    </source>
</evidence>
<name>A0A1S8DAF5_9PROT</name>
<evidence type="ECO:0000259" key="5">
    <source>
        <dbReference type="Pfam" id="PF00496"/>
    </source>
</evidence>
<comment type="similarity">
    <text evidence="2">Belongs to the bacterial solute-binding protein 5 family.</text>
</comment>
<evidence type="ECO:0000256" key="1">
    <source>
        <dbReference type="ARBA" id="ARBA00004418"/>
    </source>
</evidence>
<dbReference type="Gene3D" id="3.10.105.10">
    <property type="entry name" value="Dipeptide-binding Protein, Domain 3"/>
    <property type="match status" value="1"/>
</dbReference>
<dbReference type="AlphaFoldDB" id="A0A1S8DAF5"/>
<reference evidence="6" key="1">
    <citation type="submission" date="2016-12" db="EMBL/GenBank/DDBJ databases">
        <title>Draft genome sequence of Roseomonas mucosa strain AU37, isolated from a peripheral intravenous catheter.</title>
        <authorList>
            <person name="Choudhury M.A."/>
            <person name="Sidjabat H.E."/>
            <person name="Wailan A.M."/>
            <person name="Zhang L."/>
            <person name="Marsh N.M."/>
            <person name="Rickard C.M."/>
            <person name="Davies M."/>
            <person name="Mcmillan D.J."/>
        </authorList>
    </citation>
    <scope>NUCLEOTIDE SEQUENCE [LARGE SCALE GENOMIC DNA]</scope>
    <source>
        <strain evidence="6">AU37</strain>
    </source>
</reference>
<evidence type="ECO:0000313" key="7">
    <source>
        <dbReference type="Proteomes" id="UP000054844"/>
    </source>
</evidence>